<dbReference type="GO" id="GO:0017000">
    <property type="term" value="P:antibiotic biosynthetic process"/>
    <property type="evidence" value="ECO:0007669"/>
    <property type="project" value="UniProtKB-ARBA"/>
</dbReference>
<dbReference type="PANTHER" id="PTHR48050">
    <property type="entry name" value="STEROL 3-BETA-GLUCOSYLTRANSFERASE"/>
    <property type="match status" value="1"/>
</dbReference>
<dbReference type="InterPro" id="IPR006326">
    <property type="entry name" value="UDPGT_MGT-like"/>
</dbReference>
<dbReference type="PANTHER" id="PTHR48050:SF13">
    <property type="entry name" value="STEROL 3-BETA-GLUCOSYLTRANSFERASE UGT80A2"/>
    <property type="match status" value="1"/>
</dbReference>
<dbReference type="GO" id="GO:0008194">
    <property type="term" value="F:UDP-glycosyltransferase activity"/>
    <property type="evidence" value="ECO:0007669"/>
    <property type="project" value="InterPro"/>
</dbReference>
<dbReference type="GO" id="GO:0016758">
    <property type="term" value="F:hexosyltransferase activity"/>
    <property type="evidence" value="ECO:0007669"/>
    <property type="project" value="InterPro"/>
</dbReference>
<evidence type="ECO:0000313" key="5">
    <source>
        <dbReference type="Proteomes" id="UP000183263"/>
    </source>
</evidence>
<evidence type="ECO:0000256" key="1">
    <source>
        <dbReference type="ARBA" id="ARBA00009995"/>
    </source>
</evidence>
<protein>
    <submittedName>
        <fullName evidence="4">Glycosyltransferase, MGT family</fullName>
    </submittedName>
</protein>
<dbReference type="CDD" id="cd03784">
    <property type="entry name" value="GT1_Gtf-like"/>
    <property type="match status" value="1"/>
</dbReference>
<accession>A0A1G8B5H8</accession>
<comment type="similarity">
    <text evidence="1 3">Belongs to the UDP-glycosyltransferase family.</text>
</comment>
<keyword evidence="5" id="KW-1185">Reference proteome</keyword>
<name>A0A1G8B5H8_9NOCA</name>
<dbReference type="InterPro" id="IPR035595">
    <property type="entry name" value="UDP_glycos_trans_CS"/>
</dbReference>
<evidence type="ECO:0000313" key="4">
    <source>
        <dbReference type="EMBL" id="SDH28253.1"/>
    </source>
</evidence>
<dbReference type="Gene3D" id="3.40.50.2000">
    <property type="entry name" value="Glycogen Phosphorylase B"/>
    <property type="match status" value="2"/>
</dbReference>
<dbReference type="Pfam" id="PF00201">
    <property type="entry name" value="UDPGT"/>
    <property type="match status" value="1"/>
</dbReference>
<dbReference type="PROSITE" id="PS00375">
    <property type="entry name" value="UDPGT"/>
    <property type="match status" value="1"/>
</dbReference>
<dbReference type="GO" id="GO:0009247">
    <property type="term" value="P:glycolipid biosynthetic process"/>
    <property type="evidence" value="ECO:0007669"/>
    <property type="project" value="UniProtKB-ARBA"/>
</dbReference>
<dbReference type="Proteomes" id="UP000183263">
    <property type="component" value="Unassembled WGS sequence"/>
</dbReference>
<proteinExistence type="inferred from homology"/>
<dbReference type="NCBIfam" id="TIGR01426">
    <property type="entry name" value="MGT"/>
    <property type="match status" value="1"/>
</dbReference>
<dbReference type="RefSeq" id="WP_246442502.1">
    <property type="nucleotide sequence ID" value="NZ_CP048813.1"/>
</dbReference>
<gene>
    <name evidence="4" type="ORF">SAMN05444695_101653</name>
</gene>
<sequence length="405" mass="44070">MSRRHIAMVSIPAPGHVNPSLEVIRGLVDRGYRVTYADDPAMREVIESTGAEFRPYVSTLPQVNTAAGSSATEEEPWGGDAIDALALFQADYESMLPQLRELYDADRPDLFLYDIAGVPARILARQWEIPIVQLSPTYVAWEGYEQDMAEHIATMRADPRGSALYERQREFLRDNGIDDDPDDFLGRPPRAVVLVAKSMQPNAERVDEDVYTFVGPALPQTRGEDGAWCRPGNGDRVLLISLGTAYSGRPDFYRRALAAYGGLPGWHVVLQVGRHVDPADLGEIPANVEVHRWVPQYDILVEADAFVTHAGMGGSSEGIYTATPMIAVPQAVDQFENADALVAAGVAVRVDGETVTPERLRAALAEVTAPDVRTRSRELAAELREAGGVRAAVAVVESALGGARN</sequence>
<dbReference type="FunFam" id="3.40.50.2000:FF:000072">
    <property type="entry name" value="Glycosyl transferase"/>
    <property type="match status" value="1"/>
</dbReference>
<dbReference type="GO" id="GO:0016020">
    <property type="term" value="C:membrane"/>
    <property type="evidence" value="ECO:0007669"/>
    <property type="project" value="GOC"/>
</dbReference>
<evidence type="ECO:0000256" key="3">
    <source>
        <dbReference type="RuleBase" id="RU003718"/>
    </source>
</evidence>
<dbReference type="SUPFAM" id="SSF53756">
    <property type="entry name" value="UDP-Glycosyltransferase/glycogen phosphorylase"/>
    <property type="match status" value="1"/>
</dbReference>
<dbReference type="InterPro" id="IPR050426">
    <property type="entry name" value="Glycosyltransferase_28"/>
</dbReference>
<dbReference type="AlphaFoldDB" id="A0A1G8B5H8"/>
<dbReference type="InterPro" id="IPR002213">
    <property type="entry name" value="UDP_glucos_trans"/>
</dbReference>
<reference evidence="4 5" key="1">
    <citation type="submission" date="2016-10" db="EMBL/GenBank/DDBJ databases">
        <authorList>
            <person name="de Groot N.N."/>
        </authorList>
    </citation>
    <scope>NUCLEOTIDE SEQUENCE [LARGE SCALE GENOMIC DNA]</scope>
    <source>
        <strain evidence="4 5">DSM 44892</strain>
    </source>
</reference>
<evidence type="ECO:0000256" key="2">
    <source>
        <dbReference type="ARBA" id="ARBA00022679"/>
    </source>
</evidence>
<keyword evidence="2 3" id="KW-0808">Transferase</keyword>
<dbReference type="EMBL" id="FNDN01000001">
    <property type="protein sequence ID" value="SDH28253.1"/>
    <property type="molecule type" value="Genomic_DNA"/>
</dbReference>
<keyword evidence="3" id="KW-0328">Glycosyltransferase</keyword>
<organism evidence="4 5">
    <name type="scientific">Rhodococcus triatomae</name>
    <dbReference type="NCBI Taxonomy" id="300028"/>
    <lineage>
        <taxon>Bacteria</taxon>
        <taxon>Bacillati</taxon>
        <taxon>Actinomycetota</taxon>
        <taxon>Actinomycetes</taxon>
        <taxon>Mycobacteriales</taxon>
        <taxon>Nocardiaceae</taxon>
        <taxon>Rhodococcus</taxon>
    </lineage>
</organism>